<keyword evidence="4" id="KW-1185">Reference proteome</keyword>
<dbReference type="GO" id="GO:0016020">
    <property type="term" value="C:membrane"/>
    <property type="evidence" value="ECO:0007669"/>
    <property type="project" value="InterPro"/>
</dbReference>
<feature type="transmembrane region" description="Helical" evidence="1">
    <location>
        <begin position="206"/>
        <end position="225"/>
    </location>
</feature>
<dbReference type="PANTHER" id="PTHR22911:SF135">
    <property type="entry name" value="BLR4310 PROTEIN"/>
    <property type="match status" value="1"/>
</dbReference>
<dbReference type="RefSeq" id="WP_108886980.1">
    <property type="nucleotide sequence ID" value="NZ_OMOJ01000007.1"/>
</dbReference>
<feature type="transmembrane region" description="Helical" evidence="1">
    <location>
        <begin position="92"/>
        <end position="110"/>
    </location>
</feature>
<accession>A0A2R8AYL0</accession>
<dbReference type="SUPFAM" id="SSF103481">
    <property type="entry name" value="Multidrug resistance efflux transporter EmrE"/>
    <property type="match status" value="2"/>
</dbReference>
<feature type="domain" description="EamA" evidence="2">
    <location>
        <begin position="145"/>
        <end position="274"/>
    </location>
</feature>
<name>A0A2R8AYL0_9RHOB</name>
<dbReference type="EMBL" id="OMOJ01000007">
    <property type="protein sequence ID" value="SPF81122.1"/>
    <property type="molecule type" value="Genomic_DNA"/>
</dbReference>
<dbReference type="Gene3D" id="1.10.3730.20">
    <property type="match status" value="1"/>
</dbReference>
<evidence type="ECO:0000259" key="2">
    <source>
        <dbReference type="Pfam" id="PF00892"/>
    </source>
</evidence>
<protein>
    <submittedName>
        <fullName evidence="3">Riboflavin transporter</fullName>
    </submittedName>
</protein>
<keyword evidence="1" id="KW-0812">Transmembrane</keyword>
<keyword evidence="1" id="KW-0472">Membrane</keyword>
<evidence type="ECO:0000313" key="3">
    <source>
        <dbReference type="EMBL" id="SPF81122.1"/>
    </source>
</evidence>
<dbReference type="Proteomes" id="UP000244904">
    <property type="component" value="Unassembled WGS sequence"/>
</dbReference>
<reference evidence="4" key="1">
    <citation type="submission" date="2018-03" db="EMBL/GenBank/DDBJ databases">
        <authorList>
            <person name="Rodrigo-Torres L."/>
            <person name="Arahal R. D."/>
            <person name="Lucena T."/>
        </authorList>
    </citation>
    <scope>NUCLEOTIDE SEQUENCE [LARGE SCALE GENOMIC DNA]</scope>
    <source>
        <strain evidence="4">CECT 8871</strain>
    </source>
</reference>
<proteinExistence type="predicted"/>
<dbReference type="InterPro" id="IPR000620">
    <property type="entry name" value="EamA_dom"/>
</dbReference>
<organism evidence="3 4">
    <name type="scientific">Pseudoprimorskyibacter insulae</name>
    <dbReference type="NCBI Taxonomy" id="1695997"/>
    <lineage>
        <taxon>Bacteria</taxon>
        <taxon>Pseudomonadati</taxon>
        <taxon>Pseudomonadota</taxon>
        <taxon>Alphaproteobacteria</taxon>
        <taxon>Rhodobacterales</taxon>
        <taxon>Paracoccaceae</taxon>
        <taxon>Pseudoprimorskyibacter</taxon>
    </lineage>
</organism>
<dbReference type="InterPro" id="IPR037185">
    <property type="entry name" value="EmrE-like"/>
</dbReference>
<dbReference type="OrthoDB" id="7818056at2"/>
<feature type="transmembrane region" description="Helical" evidence="1">
    <location>
        <begin position="258"/>
        <end position="276"/>
    </location>
</feature>
<feature type="transmembrane region" description="Helical" evidence="1">
    <location>
        <begin position="122"/>
        <end position="139"/>
    </location>
</feature>
<dbReference type="AlphaFoldDB" id="A0A2R8AYL0"/>
<keyword evidence="1" id="KW-1133">Transmembrane helix</keyword>
<feature type="transmembrane region" description="Helical" evidence="1">
    <location>
        <begin position="145"/>
        <end position="164"/>
    </location>
</feature>
<gene>
    <name evidence="3" type="primary">ribN_11</name>
    <name evidence="3" type="ORF">PRI8871_02940</name>
</gene>
<feature type="transmembrane region" description="Helical" evidence="1">
    <location>
        <begin position="33"/>
        <end position="52"/>
    </location>
</feature>
<feature type="transmembrane region" description="Helical" evidence="1">
    <location>
        <begin position="64"/>
        <end position="86"/>
    </location>
</feature>
<feature type="domain" description="EamA" evidence="2">
    <location>
        <begin position="4"/>
        <end position="136"/>
    </location>
</feature>
<dbReference type="Pfam" id="PF00892">
    <property type="entry name" value="EamA"/>
    <property type="match status" value="2"/>
</dbReference>
<dbReference type="PANTHER" id="PTHR22911">
    <property type="entry name" value="ACYL-MALONYL CONDENSING ENZYME-RELATED"/>
    <property type="match status" value="1"/>
</dbReference>
<evidence type="ECO:0000313" key="4">
    <source>
        <dbReference type="Proteomes" id="UP000244904"/>
    </source>
</evidence>
<sequence>MNFKGALYALMAFAVYATHDVVIKLLGATYAPFQIIFFATLFSFPLVTFMLMKDDTHGNLRPVHPWWTAIRTGCSVITALSAFYAFSVLPLAQTYAIIFAQPLLITLLSIPVLGEKVGMRRGIAVLVGLLGVIVVLRPGSTDLTLGHLAALSCAIFGSMASIIVRKIGNEERTVVLMLYPMAANFLVMATVLAFNYKPMPIEHLGGIGIISLFGFVGGLLLIAAYKNSEAAIVAPMQYSQILWATLYGYVIFGETVDGPTILGAGIIIASGIYIVFRESAKGGASKQPVLRTRSRASTAASFRISPFLRRWKTRT</sequence>
<feature type="transmembrane region" description="Helical" evidence="1">
    <location>
        <begin position="176"/>
        <end position="194"/>
    </location>
</feature>
<evidence type="ECO:0000256" key="1">
    <source>
        <dbReference type="SAM" id="Phobius"/>
    </source>
</evidence>